<feature type="compositionally biased region" description="Basic residues" evidence="1">
    <location>
        <begin position="114"/>
        <end position="123"/>
    </location>
</feature>
<evidence type="ECO:0000313" key="2">
    <source>
        <dbReference type="EMBL" id="MED6213620.1"/>
    </source>
</evidence>
<feature type="region of interest" description="Disordered" evidence="1">
    <location>
        <begin position="1"/>
        <end position="22"/>
    </location>
</feature>
<evidence type="ECO:0000256" key="1">
    <source>
        <dbReference type="SAM" id="MobiDB-lite"/>
    </source>
</evidence>
<reference evidence="2 3" key="1">
    <citation type="journal article" date="2023" name="Plants (Basel)">
        <title>Bridging the Gap: Combining Genomics and Transcriptomics Approaches to Understand Stylosanthes scabra, an Orphan Legume from the Brazilian Caatinga.</title>
        <authorList>
            <person name="Ferreira-Neto J.R.C."/>
            <person name="da Silva M.D."/>
            <person name="Binneck E."/>
            <person name="de Melo N.F."/>
            <person name="da Silva R.H."/>
            <person name="de Melo A.L.T.M."/>
            <person name="Pandolfi V."/>
            <person name="Bustamante F.O."/>
            <person name="Brasileiro-Vidal A.C."/>
            <person name="Benko-Iseppon A.M."/>
        </authorList>
    </citation>
    <scope>NUCLEOTIDE SEQUENCE [LARGE SCALE GENOMIC DNA]</scope>
    <source>
        <tissue evidence="2">Leaves</tissue>
    </source>
</reference>
<dbReference type="Proteomes" id="UP001341840">
    <property type="component" value="Unassembled WGS sequence"/>
</dbReference>
<protein>
    <submittedName>
        <fullName evidence="2">Uncharacterized protein</fullName>
    </submittedName>
</protein>
<keyword evidence="3" id="KW-1185">Reference proteome</keyword>
<sequence>MDSGAIQNRIPEPHVTNLGGQRMPSAIDGRWLELRHHMQLVKHEVKELRRENTELRRLNRVWNHGRTPRPYDVPDLKRVPLLDAVHDLNPRRRRKHSSSDDRRSSSEEEDRGQTRKTVRQYKKRKGWGESFPIHDHTPFSNRILRVQLPRHFVKLTNMKSDGSIDPPIHMNTSGTSSIGCKCFTSFPAGSISTFAEVRELFLTKFTTGNHPINLLPVI</sequence>
<gene>
    <name evidence="2" type="ORF">PIB30_095161</name>
</gene>
<comment type="caution">
    <text evidence="2">The sequence shown here is derived from an EMBL/GenBank/DDBJ whole genome shotgun (WGS) entry which is preliminary data.</text>
</comment>
<organism evidence="2 3">
    <name type="scientific">Stylosanthes scabra</name>
    <dbReference type="NCBI Taxonomy" id="79078"/>
    <lineage>
        <taxon>Eukaryota</taxon>
        <taxon>Viridiplantae</taxon>
        <taxon>Streptophyta</taxon>
        <taxon>Embryophyta</taxon>
        <taxon>Tracheophyta</taxon>
        <taxon>Spermatophyta</taxon>
        <taxon>Magnoliopsida</taxon>
        <taxon>eudicotyledons</taxon>
        <taxon>Gunneridae</taxon>
        <taxon>Pentapetalae</taxon>
        <taxon>rosids</taxon>
        <taxon>fabids</taxon>
        <taxon>Fabales</taxon>
        <taxon>Fabaceae</taxon>
        <taxon>Papilionoideae</taxon>
        <taxon>50 kb inversion clade</taxon>
        <taxon>dalbergioids sensu lato</taxon>
        <taxon>Dalbergieae</taxon>
        <taxon>Pterocarpus clade</taxon>
        <taxon>Stylosanthes</taxon>
    </lineage>
</organism>
<dbReference type="EMBL" id="JASCZI010243810">
    <property type="protein sequence ID" value="MED6213620.1"/>
    <property type="molecule type" value="Genomic_DNA"/>
</dbReference>
<feature type="compositionally biased region" description="Basic and acidic residues" evidence="1">
    <location>
        <begin position="97"/>
        <end position="106"/>
    </location>
</feature>
<feature type="region of interest" description="Disordered" evidence="1">
    <location>
        <begin position="87"/>
        <end position="123"/>
    </location>
</feature>
<accession>A0ABU6YW80</accession>
<proteinExistence type="predicted"/>
<name>A0ABU6YW80_9FABA</name>
<evidence type="ECO:0000313" key="3">
    <source>
        <dbReference type="Proteomes" id="UP001341840"/>
    </source>
</evidence>